<evidence type="ECO:0000256" key="11">
    <source>
        <dbReference type="RuleBase" id="RU003783"/>
    </source>
</evidence>
<dbReference type="Proteomes" id="UP001549366">
    <property type="component" value="Unassembled WGS sequence"/>
</dbReference>
<comment type="cofactor">
    <cofactor evidence="1 10">
        <name>Mg(2+)</name>
        <dbReference type="ChEBI" id="CHEBI:18420"/>
    </cofactor>
</comment>
<keyword evidence="15" id="KW-1185">Reference proteome</keyword>
<protein>
    <recommendedName>
        <fullName evidence="10">tRNA dimethylallyltransferase</fullName>
        <ecNumber evidence="10">2.5.1.75</ecNumber>
    </recommendedName>
    <alternativeName>
        <fullName evidence="10">Dimethylallyl diphosphate:tRNA dimethylallyltransferase</fullName>
        <shortName evidence="10">DMAPP:tRNA dimethylallyltransferase</shortName>
        <shortName evidence="10">DMATase</shortName>
    </alternativeName>
    <alternativeName>
        <fullName evidence="10">Isopentenyl-diphosphate:tRNA isopentenyltransferase</fullName>
        <shortName evidence="10">IPP transferase</shortName>
        <shortName evidence="10">IPPT</shortName>
        <shortName evidence="10">IPTase</shortName>
    </alternativeName>
</protein>
<evidence type="ECO:0000256" key="10">
    <source>
        <dbReference type="HAMAP-Rule" id="MF_00185"/>
    </source>
</evidence>
<evidence type="ECO:0000256" key="1">
    <source>
        <dbReference type="ARBA" id="ARBA00001946"/>
    </source>
</evidence>
<dbReference type="Pfam" id="PF01715">
    <property type="entry name" value="IPPT"/>
    <property type="match status" value="1"/>
</dbReference>
<feature type="region of interest" description="Interaction with substrate tRNA" evidence="10">
    <location>
        <begin position="74"/>
        <end position="77"/>
    </location>
</feature>
<feature type="site" description="Interaction with substrate tRNA" evidence="10">
    <location>
        <position position="162"/>
    </location>
</feature>
<feature type="binding site" evidence="10">
    <location>
        <begin position="49"/>
        <end position="56"/>
    </location>
    <ligand>
        <name>ATP</name>
        <dbReference type="ChEBI" id="CHEBI:30616"/>
    </ligand>
</feature>
<dbReference type="SUPFAM" id="SSF52540">
    <property type="entry name" value="P-loop containing nucleoside triphosphate hydrolases"/>
    <property type="match status" value="1"/>
</dbReference>
<evidence type="ECO:0000256" key="8">
    <source>
        <dbReference type="ARBA" id="ARBA00022842"/>
    </source>
</evidence>
<comment type="caution">
    <text evidence="10">Lacks conserved residue(s) required for the propagation of feature annotation.</text>
</comment>
<dbReference type="InterPro" id="IPR018022">
    <property type="entry name" value="IPT"/>
</dbReference>
<keyword evidence="4 10" id="KW-0808">Transferase</keyword>
<dbReference type="Gene3D" id="3.40.50.300">
    <property type="entry name" value="P-loop containing nucleotide triphosphate hydrolases"/>
    <property type="match status" value="1"/>
</dbReference>
<dbReference type="InterPro" id="IPR039657">
    <property type="entry name" value="Dimethylallyltransferase"/>
</dbReference>
<evidence type="ECO:0000256" key="4">
    <source>
        <dbReference type="ARBA" id="ARBA00022679"/>
    </source>
</evidence>
<sequence length="349" mass="39903">MVKATTAAKRRFRVDSGLFCKRLTPDFQRFMATDINNSAELPPAICLMGPTASGKTDLAIRLSEVLPCELISVDSALVYKGMDIGTAKPTAEEQARAPHRLIDIKDPSEPYSAAMFREDALREMAEITARGKIPLLVGGTMLYFKILRDGIAELPSAAPEVRERILQEAAEKGWPELHRRLQEVDPVTAERLKPRDAQRIQRALEVYETTGKPLSVWHQEQEDQRLPYRLVNLAIAPQERSVLHERIKIRFEQMIQNKFEEEVRGLYGRDDLDPTLPAIRAVGYRQMWSYLEGEMDFDEMIERGIIATRQLAKRQLTWLRGWSDVDWLDSLSPSLLDDALKVLKTTRIY</sequence>
<evidence type="ECO:0000256" key="6">
    <source>
        <dbReference type="ARBA" id="ARBA00022741"/>
    </source>
</evidence>
<evidence type="ECO:0000313" key="14">
    <source>
        <dbReference type="EMBL" id="MET4757630.1"/>
    </source>
</evidence>
<keyword evidence="8 10" id="KW-0460">Magnesium</keyword>
<dbReference type="EMBL" id="JBEWTB010000002">
    <property type="protein sequence ID" value="MET4757630.1"/>
    <property type="molecule type" value="Genomic_DNA"/>
</dbReference>
<accession>A0ABV2SIP4</accession>
<dbReference type="PANTHER" id="PTHR11088">
    <property type="entry name" value="TRNA DIMETHYLALLYLTRANSFERASE"/>
    <property type="match status" value="1"/>
</dbReference>
<evidence type="ECO:0000256" key="9">
    <source>
        <dbReference type="ARBA" id="ARBA00049563"/>
    </source>
</evidence>
<comment type="subunit">
    <text evidence="10">Monomer.</text>
</comment>
<evidence type="ECO:0000256" key="3">
    <source>
        <dbReference type="ARBA" id="ARBA00005842"/>
    </source>
</evidence>
<dbReference type="PANTHER" id="PTHR11088:SF60">
    <property type="entry name" value="TRNA DIMETHYLALLYLTRANSFERASE"/>
    <property type="match status" value="1"/>
</dbReference>
<dbReference type="EC" id="2.5.1.75" evidence="10"/>
<evidence type="ECO:0000256" key="5">
    <source>
        <dbReference type="ARBA" id="ARBA00022694"/>
    </source>
</evidence>
<comment type="caution">
    <text evidence="14">The sequence shown here is derived from an EMBL/GenBank/DDBJ whole genome shotgun (WGS) entry which is preliminary data.</text>
</comment>
<comment type="similarity">
    <text evidence="3 10 13">Belongs to the IPP transferase family.</text>
</comment>
<dbReference type="NCBIfam" id="TIGR00174">
    <property type="entry name" value="miaA"/>
    <property type="match status" value="1"/>
</dbReference>
<comment type="function">
    <text evidence="2 10 12">Catalyzes the transfer of a dimethylallyl group onto the adenine at position 37 in tRNAs that read codons beginning with uridine, leading to the formation of N6-(dimethylallyl)adenosine (i(6)A).</text>
</comment>
<proteinExistence type="inferred from homology"/>
<name>A0ABV2SIP4_9GAMM</name>
<feature type="region of interest" description="Interaction with substrate tRNA" evidence="10">
    <location>
        <begin position="198"/>
        <end position="202"/>
    </location>
</feature>
<dbReference type="GO" id="GO:0052381">
    <property type="term" value="F:tRNA dimethylallyltransferase activity"/>
    <property type="evidence" value="ECO:0007669"/>
    <property type="project" value="UniProtKB-EC"/>
</dbReference>
<dbReference type="HAMAP" id="MF_00185">
    <property type="entry name" value="IPP_trans"/>
    <property type="match status" value="1"/>
</dbReference>
<evidence type="ECO:0000256" key="2">
    <source>
        <dbReference type="ARBA" id="ARBA00003213"/>
    </source>
</evidence>
<dbReference type="InterPro" id="IPR027417">
    <property type="entry name" value="P-loop_NTPase"/>
</dbReference>
<feature type="binding site" evidence="10">
    <location>
        <begin position="51"/>
        <end position="56"/>
    </location>
    <ligand>
        <name>substrate</name>
    </ligand>
</feature>
<evidence type="ECO:0000313" key="15">
    <source>
        <dbReference type="Proteomes" id="UP001549366"/>
    </source>
</evidence>
<dbReference type="Gene3D" id="1.10.20.140">
    <property type="match status" value="1"/>
</dbReference>
<keyword evidence="6 10" id="KW-0547">Nucleotide-binding</keyword>
<evidence type="ECO:0000256" key="12">
    <source>
        <dbReference type="RuleBase" id="RU003784"/>
    </source>
</evidence>
<keyword evidence="7 10" id="KW-0067">ATP-binding</keyword>
<feature type="site" description="Interaction with substrate tRNA" evidence="10">
    <location>
        <position position="140"/>
    </location>
</feature>
<comment type="catalytic activity">
    <reaction evidence="9 10 11">
        <text>adenosine(37) in tRNA + dimethylallyl diphosphate = N(6)-dimethylallyladenosine(37) in tRNA + diphosphate</text>
        <dbReference type="Rhea" id="RHEA:26482"/>
        <dbReference type="Rhea" id="RHEA-COMP:10162"/>
        <dbReference type="Rhea" id="RHEA-COMP:10375"/>
        <dbReference type="ChEBI" id="CHEBI:33019"/>
        <dbReference type="ChEBI" id="CHEBI:57623"/>
        <dbReference type="ChEBI" id="CHEBI:74411"/>
        <dbReference type="ChEBI" id="CHEBI:74415"/>
        <dbReference type="EC" id="2.5.1.75"/>
    </reaction>
</comment>
<evidence type="ECO:0000256" key="7">
    <source>
        <dbReference type="ARBA" id="ARBA00022840"/>
    </source>
</evidence>
<organism evidence="14 15">
    <name type="scientific">Endozoicomonas lisbonensis</name>
    <dbReference type="NCBI Taxonomy" id="3120522"/>
    <lineage>
        <taxon>Bacteria</taxon>
        <taxon>Pseudomonadati</taxon>
        <taxon>Pseudomonadota</taxon>
        <taxon>Gammaproteobacteria</taxon>
        <taxon>Oceanospirillales</taxon>
        <taxon>Endozoicomonadaceae</taxon>
        <taxon>Endozoicomonas</taxon>
    </lineage>
</organism>
<reference evidence="14 15" key="1">
    <citation type="submission" date="2024-06" db="EMBL/GenBank/DDBJ databases">
        <title>Genomic Encyclopedia of Type Strains, Phase V (KMG-V): Genome sequencing to study the core and pangenomes of soil and plant-associated prokaryotes.</title>
        <authorList>
            <person name="Whitman W."/>
        </authorList>
    </citation>
    <scope>NUCLEOTIDE SEQUENCE [LARGE SCALE GENOMIC DNA]</scope>
    <source>
        <strain evidence="14 15">NE40</strain>
    </source>
</reference>
<evidence type="ECO:0000256" key="13">
    <source>
        <dbReference type="RuleBase" id="RU003785"/>
    </source>
</evidence>
<keyword evidence="5 10" id="KW-0819">tRNA processing</keyword>
<gene>
    <name evidence="10" type="primary">miaA</name>
    <name evidence="14" type="ORF">V5J35_002822</name>
</gene>